<gene>
    <name evidence="2" type="ORF">NM686_016305</name>
</gene>
<organism evidence="2 3">
    <name type="scientific">Methylomonas rapida</name>
    <dbReference type="NCBI Taxonomy" id="2963939"/>
    <lineage>
        <taxon>Bacteria</taxon>
        <taxon>Pseudomonadati</taxon>
        <taxon>Pseudomonadota</taxon>
        <taxon>Gammaproteobacteria</taxon>
        <taxon>Methylococcales</taxon>
        <taxon>Methylococcaceae</taxon>
        <taxon>Methylomonas</taxon>
    </lineage>
</organism>
<feature type="transmembrane region" description="Helical" evidence="1">
    <location>
        <begin position="43"/>
        <end position="61"/>
    </location>
</feature>
<name>A0ABY7GI68_9GAMM</name>
<feature type="transmembrane region" description="Helical" evidence="1">
    <location>
        <begin position="118"/>
        <end position="135"/>
    </location>
</feature>
<keyword evidence="1" id="KW-0472">Membrane</keyword>
<dbReference type="Pfam" id="PF20398">
    <property type="entry name" value="DUF6691"/>
    <property type="match status" value="1"/>
</dbReference>
<keyword evidence="1" id="KW-1133">Transmembrane helix</keyword>
<sequence>MNLLFSALLSGVIFGLGLSISQMINPDKVLGFLDIAGDWDPSLALVMAGALAVAMPCFRWARRHDKPVLDSRFHVTDKTALDKALLTGAAIFGIGWGMTGYCPGPAFTSIAIGNREALLMVASIYAGFWAAGFFNRRN</sequence>
<accession>A0ABY7GI68</accession>
<dbReference type="RefSeq" id="WP_255188907.1">
    <property type="nucleotide sequence ID" value="NZ_CP113517.1"/>
</dbReference>
<dbReference type="InterPro" id="IPR046513">
    <property type="entry name" value="DUF6691"/>
</dbReference>
<dbReference type="Proteomes" id="UP001162780">
    <property type="component" value="Chromosome"/>
</dbReference>
<protein>
    <submittedName>
        <fullName evidence="2">YeeE/YedE family protein</fullName>
    </submittedName>
</protein>
<keyword evidence="3" id="KW-1185">Reference proteome</keyword>
<proteinExistence type="predicted"/>
<feature type="transmembrane region" description="Helical" evidence="1">
    <location>
        <begin position="81"/>
        <end position="98"/>
    </location>
</feature>
<keyword evidence="1" id="KW-0812">Transmembrane</keyword>
<dbReference type="EMBL" id="CP113517">
    <property type="protein sequence ID" value="WAR43919.1"/>
    <property type="molecule type" value="Genomic_DNA"/>
</dbReference>
<reference evidence="2" key="1">
    <citation type="submission" date="2022-11" db="EMBL/GenBank/DDBJ databases">
        <title>Methylomonas rapida sp. nov., Carotenoid-Producing Obligate Methanotrophs with High Growth Characteristics and Biotechnological Potential.</title>
        <authorList>
            <person name="Tikhonova E.N."/>
            <person name="Suleimanov R.Z."/>
            <person name="Miroshnikov K."/>
            <person name="Oshkin I.Y."/>
            <person name="Belova S.E."/>
            <person name="Danilova O.V."/>
            <person name="Ashikhmin A."/>
            <person name="Konopkin A."/>
            <person name="But S.Y."/>
            <person name="Khmelenina V.N."/>
            <person name="Kuznetsov N."/>
            <person name="Pimenov N.V."/>
            <person name="Dedysh S.N."/>
        </authorList>
    </citation>
    <scope>NUCLEOTIDE SEQUENCE</scope>
    <source>
        <strain evidence="2">MP1</strain>
    </source>
</reference>
<evidence type="ECO:0000313" key="3">
    <source>
        <dbReference type="Proteomes" id="UP001162780"/>
    </source>
</evidence>
<evidence type="ECO:0000256" key="1">
    <source>
        <dbReference type="SAM" id="Phobius"/>
    </source>
</evidence>
<evidence type="ECO:0000313" key="2">
    <source>
        <dbReference type="EMBL" id="WAR43919.1"/>
    </source>
</evidence>